<evidence type="ECO:0000313" key="10">
    <source>
        <dbReference type="EMBL" id="WZN45948.1"/>
    </source>
</evidence>
<keyword evidence="2" id="KW-0813">Transport</keyword>
<dbReference type="EMBL" id="CP150096">
    <property type="protein sequence ID" value="WZN45948.1"/>
    <property type="molecule type" value="Genomic_DNA"/>
</dbReference>
<dbReference type="PANTHER" id="PTHR33281">
    <property type="entry name" value="UPF0187 PROTEIN YNEE"/>
    <property type="match status" value="1"/>
</dbReference>
<feature type="transmembrane region" description="Helical" evidence="9">
    <location>
        <begin position="229"/>
        <end position="247"/>
    </location>
</feature>
<keyword evidence="5 9" id="KW-1133">Transmembrane helix</keyword>
<evidence type="ECO:0000256" key="8">
    <source>
        <dbReference type="ARBA" id="ARBA00034708"/>
    </source>
</evidence>
<evidence type="ECO:0000256" key="9">
    <source>
        <dbReference type="SAM" id="Phobius"/>
    </source>
</evidence>
<evidence type="ECO:0000256" key="7">
    <source>
        <dbReference type="ARBA" id="ARBA00023136"/>
    </source>
</evidence>
<evidence type="ECO:0000256" key="4">
    <source>
        <dbReference type="ARBA" id="ARBA00022692"/>
    </source>
</evidence>
<keyword evidence="6" id="KW-0406">Ion transport</keyword>
<keyword evidence="4 9" id="KW-0812">Transmembrane</keyword>
<keyword evidence="7 9" id="KW-0472">Membrane</keyword>
<gene>
    <name evidence="10" type="ORF">WJU22_23910</name>
</gene>
<feature type="transmembrane region" description="Helical" evidence="9">
    <location>
        <begin position="43"/>
        <end position="62"/>
    </location>
</feature>
<organism evidence="10 11">
    <name type="scientific">Chitinophaga caseinilytica</name>
    <dbReference type="NCBI Taxonomy" id="2267521"/>
    <lineage>
        <taxon>Bacteria</taxon>
        <taxon>Pseudomonadati</taxon>
        <taxon>Bacteroidota</taxon>
        <taxon>Chitinophagia</taxon>
        <taxon>Chitinophagales</taxon>
        <taxon>Chitinophagaceae</taxon>
        <taxon>Chitinophaga</taxon>
    </lineage>
</organism>
<dbReference type="RefSeq" id="WP_341840689.1">
    <property type="nucleotide sequence ID" value="NZ_CP149792.1"/>
</dbReference>
<evidence type="ECO:0000313" key="11">
    <source>
        <dbReference type="Proteomes" id="UP001449657"/>
    </source>
</evidence>
<keyword evidence="11" id="KW-1185">Reference proteome</keyword>
<protein>
    <submittedName>
        <fullName evidence="10">Bestrophin family ion channel</fullName>
    </submittedName>
</protein>
<dbReference type="Pfam" id="PF25539">
    <property type="entry name" value="Bestrophin_2"/>
    <property type="match status" value="1"/>
</dbReference>
<evidence type="ECO:0000256" key="2">
    <source>
        <dbReference type="ARBA" id="ARBA00022448"/>
    </source>
</evidence>
<feature type="transmembrane region" description="Helical" evidence="9">
    <location>
        <begin position="259"/>
        <end position="280"/>
    </location>
</feature>
<dbReference type="PANTHER" id="PTHR33281:SF19">
    <property type="entry name" value="VOLTAGE-DEPENDENT ANION CHANNEL-FORMING PROTEIN YNEE"/>
    <property type="match status" value="1"/>
</dbReference>
<keyword evidence="3" id="KW-1003">Cell membrane</keyword>
<name>A0ABZ2Z2X4_9BACT</name>
<reference evidence="10 11" key="1">
    <citation type="submission" date="2024-03" db="EMBL/GenBank/DDBJ databases">
        <title>Chitinophaga caseinilytica sp. nov., a casein hydrolysing bacterium isolated from forest soil.</title>
        <authorList>
            <person name="Lee D.S."/>
            <person name="Han D.M."/>
            <person name="Baek J.H."/>
            <person name="Choi D.G."/>
            <person name="Jeon J.H."/>
            <person name="Jeon C.O."/>
        </authorList>
    </citation>
    <scope>NUCLEOTIDE SEQUENCE [LARGE SCALE GENOMIC DNA]</scope>
    <source>
        <strain evidence="10 11">KACC 19118</strain>
    </source>
</reference>
<comment type="subcellular location">
    <subcellularLocation>
        <location evidence="1">Cell membrane</location>
        <topology evidence="1">Multi-pass membrane protein</topology>
    </subcellularLocation>
</comment>
<dbReference type="InterPro" id="IPR044669">
    <property type="entry name" value="YneE/VCCN1/2-like"/>
</dbReference>
<dbReference type="Proteomes" id="UP001449657">
    <property type="component" value="Chromosome"/>
</dbReference>
<evidence type="ECO:0000256" key="6">
    <source>
        <dbReference type="ARBA" id="ARBA00023065"/>
    </source>
</evidence>
<sequence length="335" mass="38401">MHIGKSYRLTDFLYWTRRDLYILTVVGAVPVILYETFGLRWLVLPWTVVSLFGTATAFIVGFKNSQSYNRTRDAQNIWTNIGNTSNTWGIMCRDYFGDSSIARALVYRHFAWLTALRYQLRGERVWESTDVQHNAEYQQYYTIPERTSSLESELAKYLSPEELQQIAGVRSKTTQLLAMQSAAVKAAYGENTVQLAQFIELQRTINLFFAQTAQSESLKDTPYPRQYSIVNNIFVRIFCALLPFGLLREFDSLNRAAPGLLHGHMVWLLIPFSVMISWIYTSLVQVGESTENPFEGNSNDVPISQICRAIEIDLREMLGEKELPPPIVPQNDIII</sequence>
<feature type="transmembrane region" description="Helical" evidence="9">
    <location>
        <begin position="20"/>
        <end position="37"/>
    </location>
</feature>
<accession>A0ABZ2Z2X4</accession>
<evidence type="ECO:0000256" key="3">
    <source>
        <dbReference type="ARBA" id="ARBA00022475"/>
    </source>
</evidence>
<comment type="similarity">
    <text evidence="8">Belongs to the anion channel-forming bestrophin (TC 1.A.46) family.</text>
</comment>
<evidence type="ECO:0000256" key="5">
    <source>
        <dbReference type="ARBA" id="ARBA00022989"/>
    </source>
</evidence>
<evidence type="ECO:0000256" key="1">
    <source>
        <dbReference type="ARBA" id="ARBA00004651"/>
    </source>
</evidence>
<proteinExistence type="inferred from homology"/>